<evidence type="ECO:0000256" key="1">
    <source>
        <dbReference type="SAM" id="Phobius"/>
    </source>
</evidence>
<comment type="caution">
    <text evidence="2">The sequence shown here is derived from an EMBL/GenBank/DDBJ whole genome shotgun (WGS) entry which is preliminary data.</text>
</comment>
<sequence length="129" mass="14909">MALHGLMSQSAGSLESTINKAKSVKHRGKLDADIDDAQRRLQHLQMGDQLKEPVLNMDKKLWEEMTSFSQPPADVERVMKAVLLLLGNTEKDVRVCSKNYIYTIILLILINCIYVYIFFLYELHTFYDE</sequence>
<feature type="transmembrane region" description="Helical" evidence="1">
    <location>
        <begin position="100"/>
        <end position="121"/>
    </location>
</feature>
<evidence type="ECO:0000313" key="3">
    <source>
        <dbReference type="Proteomes" id="UP000593567"/>
    </source>
</evidence>
<protein>
    <submittedName>
        <fullName evidence="2">Uncharacterized protein</fullName>
    </submittedName>
</protein>
<reference evidence="2" key="1">
    <citation type="submission" date="2020-06" db="EMBL/GenBank/DDBJ databases">
        <title>Draft genome of Bugula neritina, a colonial animal packing powerful symbionts and potential medicines.</title>
        <authorList>
            <person name="Rayko M."/>
        </authorList>
    </citation>
    <scope>NUCLEOTIDE SEQUENCE [LARGE SCALE GENOMIC DNA]</scope>
    <source>
        <strain evidence="2">Kwan_BN1</strain>
    </source>
</reference>
<evidence type="ECO:0000313" key="2">
    <source>
        <dbReference type="EMBL" id="KAF6031128.1"/>
    </source>
</evidence>
<organism evidence="2 3">
    <name type="scientific">Bugula neritina</name>
    <name type="common">Brown bryozoan</name>
    <name type="synonym">Sertularia neritina</name>
    <dbReference type="NCBI Taxonomy" id="10212"/>
    <lineage>
        <taxon>Eukaryota</taxon>
        <taxon>Metazoa</taxon>
        <taxon>Spiralia</taxon>
        <taxon>Lophotrochozoa</taxon>
        <taxon>Bryozoa</taxon>
        <taxon>Gymnolaemata</taxon>
        <taxon>Cheilostomatida</taxon>
        <taxon>Flustrina</taxon>
        <taxon>Buguloidea</taxon>
        <taxon>Bugulidae</taxon>
        <taxon>Bugula</taxon>
    </lineage>
</organism>
<dbReference type="Gene3D" id="1.20.920.20">
    <property type="match status" value="1"/>
</dbReference>
<proteinExistence type="predicted"/>
<dbReference type="AlphaFoldDB" id="A0A7J7K0M1"/>
<keyword evidence="1" id="KW-0812">Transmembrane</keyword>
<keyword evidence="1" id="KW-1133">Transmembrane helix</keyword>
<dbReference type="OrthoDB" id="6129702at2759"/>
<accession>A0A7J7K0M1</accession>
<keyword evidence="1" id="KW-0472">Membrane</keyword>
<keyword evidence="3" id="KW-1185">Reference proteome</keyword>
<dbReference type="EMBL" id="VXIV02001638">
    <property type="protein sequence ID" value="KAF6031128.1"/>
    <property type="molecule type" value="Genomic_DNA"/>
</dbReference>
<gene>
    <name evidence="2" type="ORF">EB796_010604</name>
</gene>
<name>A0A7J7K0M1_BUGNE</name>
<dbReference type="Proteomes" id="UP000593567">
    <property type="component" value="Unassembled WGS sequence"/>
</dbReference>